<dbReference type="EMBL" id="CAADFJ010000186">
    <property type="protein sequence ID" value="VFK04510.1"/>
    <property type="molecule type" value="Genomic_DNA"/>
</dbReference>
<sequence>MNNRRKKPPRESGGPPHWSVAVGPDGRWVVFGSGDKTLRIRDLESCRCRRAVPEGIRIRSTPSPSPPMASGSCRDRATTLFGLSLTNIRHNQSLFPPQVVWIT</sequence>
<dbReference type="InterPro" id="IPR011044">
    <property type="entry name" value="Quino_amine_DH_bsu"/>
</dbReference>
<dbReference type="AlphaFoldDB" id="A0A450V6A1"/>
<dbReference type="SUPFAM" id="SSF50969">
    <property type="entry name" value="YVTN repeat-like/Quinoprotein amine dehydrogenase"/>
    <property type="match status" value="1"/>
</dbReference>
<feature type="region of interest" description="Disordered" evidence="1">
    <location>
        <begin position="1"/>
        <end position="20"/>
    </location>
</feature>
<protein>
    <recommendedName>
        <fullName evidence="5">WD40-like Beta Propeller Repeat</fullName>
    </recommendedName>
</protein>
<dbReference type="InterPro" id="IPR015943">
    <property type="entry name" value="WD40/YVTN_repeat-like_dom_sf"/>
</dbReference>
<evidence type="ECO:0000313" key="4">
    <source>
        <dbReference type="EMBL" id="VFK04510.1"/>
    </source>
</evidence>
<evidence type="ECO:0000313" key="3">
    <source>
        <dbReference type="EMBL" id="VFK00340.1"/>
    </source>
</evidence>
<proteinExistence type="predicted"/>
<dbReference type="Gene3D" id="2.130.10.10">
    <property type="entry name" value="YVTN repeat-like/Quinoprotein amine dehydrogenase"/>
    <property type="match status" value="1"/>
</dbReference>
<organism evidence="2">
    <name type="scientific">Candidatus Kentrum eta</name>
    <dbReference type="NCBI Taxonomy" id="2126337"/>
    <lineage>
        <taxon>Bacteria</taxon>
        <taxon>Pseudomonadati</taxon>
        <taxon>Pseudomonadota</taxon>
        <taxon>Gammaproteobacteria</taxon>
        <taxon>Candidatus Kentrum</taxon>
    </lineage>
</organism>
<dbReference type="EMBL" id="CAADFG010000190">
    <property type="protein sequence ID" value="VFK00332.1"/>
    <property type="molecule type" value="Genomic_DNA"/>
</dbReference>
<accession>A0A450V6A1</accession>
<reference evidence="2" key="1">
    <citation type="submission" date="2019-02" db="EMBL/GenBank/DDBJ databases">
        <authorList>
            <person name="Gruber-Vodicka R. H."/>
            <person name="Seah K. B. B."/>
        </authorList>
    </citation>
    <scope>NUCLEOTIDE SEQUENCE</scope>
    <source>
        <strain evidence="4">BECK_SA2B12</strain>
        <strain evidence="2">BECK_SA2B15</strain>
        <strain evidence="3">BECK_SA2B20</strain>
    </source>
</reference>
<name>A0A450V6A1_9GAMM</name>
<dbReference type="EMBL" id="CAADFI010000187">
    <property type="protein sequence ID" value="VFK00340.1"/>
    <property type="molecule type" value="Genomic_DNA"/>
</dbReference>
<gene>
    <name evidence="2" type="ORF">BECKH772A_GA0070896_101903</name>
    <name evidence="3" type="ORF">BECKH772B_GA0070898_101873</name>
    <name evidence="4" type="ORF">BECKH772C_GA0070978_101863</name>
</gene>
<evidence type="ECO:0008006" key="5">
    <source>
        <dbReference type="Google" id="ProtNLM"/>
    </source>
</evidence>
<evidence type="ECO:0000313" key="2">
    <source>
        <dbReference type="EMBL" id="VFK00332.1"/>
    </source>
</evidence>
<evidence type="ECO:0000256" key="1">
    <source>
        <dbReference type="SAM" id="MobiDB-lite"/>
    </source>
</evidence>